<dbReference type="PANTHER" id="PTHR14027:SF2">
    <property type="entry name" value="RNA POLYMERASE-ASSOCIATED PROTEIN CTR9 HOMOLOG"/>
    <property type="match status" value="1"/>
</dbReference>
<dbReference type="GO" id="GO:0000993">
    <property type="term" value="F:RNA polymerase II complex binding"/>
    <property type="evidence" value="ECO:0007669"/>
    <property type="project" value="TreeGrafter"/>
</dbReference>
<dbReference type="OrthoDB" id="343875at2759"/>
<feature type="region of interest" description="Disordered" evidence="4">
    <location>
        <begin position="913"/>
        <end position="1106"/>
    </location>
</feature>
<protein>
    <submittedName>
        <fullName evidence="5">RNA polymerase II-associated protein</fullName>
    </submittedName>
</protein>
<dbReference type="SUPFAM" id="SSF48452">
    <property type="entry name" value="TPR-like"/>
    <property type="match status" value="3"/>
</dbReference>
<dbReference type="InterPro" id="IPR019734">
    <property type="entry name" value="TPR_rpt"/>
</dbReference>
<feature type="compositionally biased region" description="Basic and acidic residues" evidence="4">
    <location>
        <begin position="937"/>
        <end position="957"/>
    </location>
</feature>
<dbReference type="PROSITE" id="PS50005">
    <property type="entry name" value="TPR"/>
    <property type="match status" value="1"/>
</dbReference>
<keyword evidence="6" id="KW-1185">Reference proteome</keyword>
<proteinExistence type="predicted"/>
<dbReference type="Gene3D" id="1.25.40.10">
    <property type="entry name" value="Tetratricopeptide repeat domain"/>
    <property type="match status" value="3"/>
</dbReference>
<dbReference type="PANTHER" id="PTHR14027">
    <property type="entry name" value="RNA POLYMERASE-ASSOCIATED PROTEIN CTR9"/>
    <property type="match status" value="1"/>
</dbReference>
<sequence length="1106" mass="123667">MDDGQAGKCFEIGLVGGQILSIDPEHLDPEPSAYIDVLREGRAKVSAWTELAGAYWRHGQLDDAQKIAETAVEEFDQMSQHDALGPVFNLLANLELAHARNAPKIVLADARQDVLTNSKKKEDHYHHATQYLNMSDAISAGDSQTDNMLTRAILQLSSRAMEDAFKTFDFVLSENPTNCVAQLGKARILYAQRKHGAALKIFQDVLRLNPHCMPDPRIGIGLCLASMGHHQRAKAAWQRSLDVNPGLWPAQLLLGIQFVNEAIEVSLSDNERKRLFVSGTNLIQAAFKTNQRNAAAANAMCELFLRKGISKSDSAKVRRVVVLRTLLTFSQALKLAERTVQYADTLTVFTEGHIRSGRVLHVDNAIPEATRHFASAAEGQPKNAIAAIGLAQMQLLNDETAAAIHTLDRLSAPAPTATRTATGPPSIPATVMLASLRAAPRPGLSSSDAAKERERARELYKGVLKDLQWHRHLAQDADMYTEIAQLCLGGDDAAIAEEMLDKVVRAAGQDARPDPRTVNNVAVISHIRHSRFQDARQLYEQALTDTASLTGDAQEATATTVLYNLGRVYEELGEHDKAREAYNKLLSRHPEYTDAKVRLAAMLTSVNNNNEAHELLKQALAAHPRDLNLRAVYTHFLIQTGLPKIAKEFVFSTLKDMAKHDIYALCAAGLVLYSQARESRDATPKGVEERRKQFVRAAEFYQKALQIDPACAMAAQGLAIAIAEDALGTLGGGGDAIKHLRDTNEALDVFGKVRESIDDGSVYLNMGHCHYSRDEFDRAIESYETASERFYGGRNISALLCLCRSWYAKATKSQSYAAMNTCLSYAQRAFHICPQDKAILYNIAMIQQKSAEMMFTLPPEKRTLVDLQRAIHQATHAQELFASLASDRATMVPYSRDIADQRRKYGENMLRKSEDHLSRQREYEDQVHARQANARQRRMEDKARQQEIERRKAEESRIAAQQLAEERRKAREQAQEWSREAGLNESDDEQERTRKPKKRKQKAVETNSSDDETPMSKRRRSDKKESEETSVDEEAIFSETEEGAEKSRKASIMSPRNVMAVLLISYVQRSKKRAVRDDDDEETVAPSRKSQKQYKEILSDTDEENI</sequence>
<evidence type="ECO:0000256" key="2">
    <source>
        <dbReference type="ARBA" id="ARBA00022803"/>
    </source>
</evidence>
<feature type="compositionally biased region" description="Basic and acidic residues" evidence="4">
    <location>
        <begin position="964"/>
        <end position="979"/>
    </location>
</feature>
<evidence type="ECO:0000256" key="1">
    <source>
        <dbReference type="ARBA" id="ARBA00022737"/>
    </source>
</evidence>
<evidence type="ECO:0000256" key="4">
    <source>
        <dbReference type="SAM" id="MobiDB-lite"/>
    </source>
</evidence>
<reference evidence="5 6" key="1">
    <citation type="journal article" date="2015" name="Fungal Genet. Biol.">
        <title>Evolution of novel wood decay mechanisms in Agaricales revealed by the genome sequences of Fistulina hepatica and Cylindrobasidium torrendii.</title>
        <authorList>
            <person name="Floudas D."/>
            <person name="Held B.W."/>
            <person name="Riley R."/>
            <person name="Nagy L.G."/>
            <person name="Koehler G."/>
            <person name="Ransdell A.S."/>
            <person name="Younus H."/>
            <person name="Chow J."/>
            <person name="Chiniquy J."/>
            <person name="Lipzen A."/>
            <person name="Tritt A."/>
            <person name="Sun H."/>
            <person name="Haridas S."/>
            <person name="LaButti K."/>
            <person name="Ohm R.A."/>
            <person name="Kues U."/>
            <person name="Blanchette R.A."/>
            <person name="Grigoriev I.V."/>
            <person name="Minto R.E."/>
            <person name="Hibbett D.S."/>
        </authorList>
    </citation>
    <scope>NUCLEOTIDE SEQUENCE [LARGE SCALE GENOMIC DNA]</scope>
    <source>
        <strain evidence="5 6">ATCC 64428</strain>
    </source>
</reference>
<dbReference type="AlphaFoldDB" id="A0A0D7ALK6"/>
<accession>A0A0D7ALK6</accession>
<evidence type="ECO:0000313" key="6">
    <source>
        <dbReference type="Proteomes" id="UP000054144"/>
    </source>
</evidence>
<keyword evidence="1" id="KW-0677">Repeat</keyword>
<dbReference type="SMART" id="SM00028">
    <property type="entry name" value="TPR"/>
    <property type="match status" value="8"/>
</dbReference>
<dbReference type="GO" id="GO:0006355">
    <property type="term" value="P:regulation of DNA-templated transcription"/>
    <property type="evidence" value="ECO:0007669"/>
    <property type="project" value="InterPro"/>
</dbReference>
<evidence type="ECO:0000256" key="3">
    <source>
        <dbReference type="PROSITE-ProRule" id="PRU00339"/>
    </source>
</evidence>
<organism evidence="5 6">
    <name type="scientific">Fistulina hepatica ATCC 64428</name>
    <dbReference type="NCBI Taxonomy" id="1128425"/>
    <lineage>
        <taxon>Eukaryota</taxon>
        <taxon>Fungi</taxon>
        <taxon>Dikarya</taxon>
        <taxon>Basidiomycota</taxon>
        <taxon>Agaricomycotina</taxon>
        <taxon>Agaricomycetes</taxon>
        <taxon>Agaricomycetidae</taxon>
        <taxon>Agaricales</taxon>
        <taxon>Fistulinaceae</taxon>
        <taxon>Fistulina</taxon>
    </lineage>
</organism>
<dbReference type="InterPro" id="IPR011990">
    <property type="entry name" value="TPR-like_helical_dom_sf"/>
</dbReference>
<feature type="compositionally biased region" description="Basic and acidic residues" evidence="4">
    <location>
        <begin position="913"/>
        <end position="928"/>
    </location>
</feature>
<feature type="compositionally biased region" description="Acidic residues" evidence="4">
    <location>
        <begin position="1028"/>
        <end position="1042"/>
    </location>
</feature>
<evidence type="ECO:0000313" key="5">
    <source>
        <dbReference type="EMBL" id="KIY52457.1"/>
    </source>
</evidence>
<dbReference type="EMBL" id="KN881643">
    <property type="protein sequence ID" value="KIY52457.1"/>
    <property type="molecule type" value="Genomic_DNA"/>
</dbReference>
<dbReference type="InterPro" id="IPR031101">
    <property type="entry name" value="Ctr9"/>
</dbReference>
<dbReference type="GO" id="GO:0006368">
    <property type="term" value="P:transcription elongation by RNA polymerase II"/>
    <property type="evidence" value="ECO:0007669"/>
    <property type="project" value="TreeGrafter"/>
</dbReference>
<feature type="repeat" description="TPR" evidence="3">
    <location>
        <begin position="559"/>
        <end position="592"/>
    </location>
</feature>
<dbReference type="GO" id="GO:0016593">
    <property type="term" value="C:Cdc73/Paf1 complex"/>
    <property type="evidence" value="ECO:0007669"/>
    <property type="project" value="TreeGrafter"/>
</dbReference>
<name>A0A0D7ALK6_9AGAR</name>
<keyword evidence="2 3" id="KW-0802">TPR repeat</keyword>
<dbReference type="PROSITE" id="PS50293">
    <property type="entry name" value="TPR_REGION"/>
    <property type="match status" value="1"/>
</dbReference>
<dbReference type="Proteomes" id="UP000054144">
    <property type="component" value="Unassembled WGS sequence"/>
</dbReference>
<dbReference type="Pfam" id="PF13424">
    <property type="entry name" value="TPR_12"/>
    <property type="match status" value="1"/>
</dbReference>
<gene>
    <name evidence="5" type="ORF">FISHEDRAFT_35138</name>
</gene>